<evidence type="ECO:0000313" key="3">
    <source>
        <dbReference type="Proteomes" id="UP000799779"/>
    </source>
</evidence>
<protein>
    <submittedName>
        <fullName evidence="2">Uncharacterized protein</fullName>
    </submittedName>
</protein>
<dbReference type="AlphaFoldDB" id="A0A6A5VUP9"/>
<evidence type="ECO:0000313" key="2">
    <source>
        <dbReference type="EMBL" id="KAF1992734.1"/>
    </source>
</evidence>
<name>A0A6A5VUP9_9PLEO</name>
<gene>
    <name evidence="2" type="ORF">P154DRAFT_540983</name>
</gene>
<accession>A0A6A5VUP9</accession>
<evidence type="ECO:0000256" key="1">
    <source>
        <dbReference type="SAM" id="MobiDB-lite"/>
    </source>
</evidence>
<feature type="compositionally biased region" description="Basic and acidic residues" evidence="1">
    <location>
        <begin position="231"/>
        <end position="247"/>
    </location>
</feature>
<feature type="region of interest" description="Disordered" evidence="1">
    <location>
        <begin position="231"/>
        <end position="255"/>
    </location>
</feature>
<proteinExistence type="predicted"/>
<feature type="region of interest" description="Disordered" evidence="1">
    <location>
        <begin position="366"/>
        <end position="404"/>
    </location>
</feature>
<organism evidence="2 3">
    <name type="scientific">Amniculicola lignicola CBS 123094</name>
    <dbReference type="NCBI Taxonomy" id="1392246"/>
    <lineage>
        <taxon>Eukaryota</taxon>
        <taxon>Fungi</taxon>
        <taxon>Dikarya</taxon>
        <taxon>Ascomycota</taxon>
        <taxon>Pezizomycotina</taxon>
        <taxon>Dothideomycetes</taxon>
        <taxon>Pleosporomycetidae</taxon>
        <taxon>Pleosporales</taxon>
        <taxon>Amniculicolaceae</taxon>
        <taxon>Amniculicola</taxon>
    </lineage>
</organism>
<sequence>MSSTRFTSEFLAVNRPASLLLRLLVLVDGDAGVDSRHQRTDILPSQLPTAARASTSSLAWTRGSIEYKASTRGALNDLRPQNLDDMKPRDRPKCHKACNGNHHSEAAMAAMAATVTTCTIHNLHALSQLPHKHPIVAQNRRRTLLGLTLPRWQATTRRDLKLKLSTTTSTILEASLSTSTIFVPIEFSASLRVDRSIILQENQTHNRIRRLIASLDPPLYIPQLGLAEEHKGVRRSRDREKDGHEDKEVSDDLYSCDPEDTNPARLFIDLSILPENTEIEILDPEKPNSHGTLVLLIGHIEKLANRCVAPVSLELLWDLVETPWAFNNYDDHNLLWKHATGNGGGPLIPLDPKWFSGEDEIVFPVSRHEPGSQAARSEPTDPVEPTEPTVRNLDDIPANDDLYG</sequence>
<dbReference type="EMBL" id="ML977820">
    <property type="protein sequence ID" value="KAF1992734.1"/>
    <property type="molecule type" value="Genomic_DNA"/>
</dbReference>
<dbReference type="Proteomes" id="UP000799779">
    <property type="component" value="Unassembled WGS sequence"/>
</dbReference>
<reference evidence="2" key="1">
    <citation type="journal article" date="2020" name="Stud. Mycol.">
        <title>101 Dothideomycetes genomes: a test case for predicting lifestyles and emergence of pathogens.</title>
        <authorList>
            <person name="Haridas S."/>
            <person name="Albert R."/>
            <person name="Binder M."/>
            <person name="Bloem J."/>
            <person name="Labutti K."/>
            <person name="Salamov A."/>
            <person name="Andreopoulos B."/>
            <person name="Baker S."/>
            <person name="Barry K."/>
            <person name="Bills G."/>
            <person name="Bluhm B."/>
            <person name="Cannon C."/>
            <person name="Castanera R."/>
            <person name="Culley D."/>
            <person name="Daum C."/>
            <person name="Ezra D."/>
            <person name="Gonzalez J."/>
            <person name="Henrissat B."/>
            <person name="Kuo A."/>
            <person name="Liang C."/>
            <person name="Lipzen A."/>
            <person name="Lutzoni F."/>
            <person name="Magnuson J."/>
            <person name="Mondo S."/>
            <person name="Nolan M."/>
            <person name="Ohm R."/>
            <person name="Pangilinan J."/>
            <person name="Park H.-J."/>
            <person name="Ramirez L."/>
            <person name="Alfaro M."/>
            <person name="Sun H."/>
            <person name="Tritt A."/>
            <person name="Yoshinaga Y."/>
            <person name="Zwiers L.-H."/>
            <person name="Turgeon B."/>
            <person name="Goodwin S."/>
            <person name="Spatafora J."/>
            <person name="Crous P."/>
            <person name="Grigoriev I."/>
        </authorList>
    </citation>
    <scope>NUCLEOTIDE SEQUENCE</scope>
    <source>
        <strain evidence="2">CBS 123094</strain>
    </source>
</reference>
<keyword evidence="3" id="KW-1185">Reference proteome</keyword>